<reference evidence="2 3" key="1">
    <citation type="journal article" date="2021" name="Int. J. Syst. Evol. Microbiol.">
        <title>Faecalibacter bovis sp. nov., isolated from cow faeces.</title>
        <authorList>
            <person name="Li F."/>
            <person name="Zhao W."/>
            <person name="Hong Q."/>
            <person name="Shao Q."/>
            <person name="Song J."/>
            <person name="Yang S."/>
        </authorList>
    </citation>
    <scope>NUCLEOTIDE SEQUENCE [LARGE SCALE GENOMIC DNA]</scope>
    <source>
        <strain evidence="2 3">ZY171143</strain>
    </source>
</reference>
<evidence type="ECO:0000313" key="2">
    <source>
        <dbReference type="EMBL" id="QTV06379.1"/>
    </source>
</evidence>
<gene>
    <name evidence="2" type="ORF">J9309_03350</name>
</gene>
<evidence type="ECO:0000259" key="1">
    <source>
        <dbReference type="Pfam" id="PF17517"/>
    </source>
</evidence>
<reference evidence="3" key="2">
    <citation type="submission" date="2021-04" db="EMBL/GenBank/DDBJ databases">
        <title>Taxonomy of Flavobacteriaceae bacterium ZY171143.</title>
        <authorList>
            <person name="Li F."/>
        </authorList>
    </citation>
    <scope>NUCLEOTIDE SEQUENCE [LARGE SCALE GENOMIC DNA]</scope>
    <source>
        <strain evidence="3">ZY171143</strain>
    </source>
</reference>
<proteinExistence type="predicted"/>
<sequence>MKYIFTILLFILTHKSYAQLDNVHYLQPMTSLNTGGITQEFLYLSTPSTDLITVKITFPDEITSPRIAVGNALGQNETVITNGTVTLSNTSPIRIRFLTSTGTTAHTPLKGNSPITPSRAYVNRVIKSNENIGLVLKSEHRFYANYRGRSTNQAGSMLSKGQAALGKQFFWLGLPTEVTPGSSTVSNTSINKVLSIMATEDNTTVTLSGYDNGLQFLTYTSVTTLGTTHTINLNKGESYIYVVPVDTSARRDMVI</sequence>
<protein>
    <recommendedName>
        <fullName evidence="1">IgGFc-binding protein N-terminal domain-containing protein</fullName>
    </recommendedName>
</protein>
<organism evidence="2 3">
    <name type="scientific">Faecalibacter bovis</name>
    <dbReference type="NCBI Taxonomy" id="2898187"/>
    <lineage>
        <taxon>Bacteria</taxon>
        <taxon>Pseudomonadati</taxon>
        <taxon>Bacteroidota</taxon>
        <taxon>Flavobacteriia</taxon>
        <taxon>Flavobacteriales</taxon>
        <taxon>Weeksellaceae</taxon>
        <taxon>Faecalibacter</taxon>
    </lineage>
</organism>
<name>A0ABX7XFK5_9FLAO</name>
<dbReference type="InterPro" id="IPR035234">
    <property type="entry name" value="IgGFc-bd_N"/>
</dbReference>
<dbReference type="EMBL" id="CP072842">
    <property type="protein sequence ID" value="QTV06379.1"/>
    <property type="molecule type" value="Genomic_DNA"/>
</dbReference>
<evidence type="ECO:0000313" key="3">
    <source>
        <dbReference type="Proteomes" id="UP000672011"/>
    </source>
</evidence>
<keyword evidence="3" id="KW-1185">Reference proteome</keyword>
<dbReference type="RefSeq" id="WP_262897277.1">
    <property type="nucleotide sequence ID" value="NZ_CP072842.1"/>
</dbReference>
<accession>A0ABX7XFK5</accession>
<feature type="domain" description="IgGFc-binding protein N-terminal" evidence="1">
    <location>
        <begin position="156"/>
        <end position="242"/>
    </location>
</feature>
<dbReference type="Pfam" id="PF17517">
    <property type="entry name" value="IgGFc_binding"/>
    <property type="match status" value="1"/>
</dbReference>
<dbReference type="Proteomes" id="UP000672011">
    <property type="component" value="Chromosome"/>
</dbReference>